<evidence type="ECO:0000313" key="3">
    <source>
        <dbReference type="Proteomes" id="UP000326396"/>
    </source>
</evidence>
<protein>
    <submittedName>
        <fullName evidence="2">Uncharacterized protein</fullName>
    </submittedName>
</protein>
<evidence type="ECO:0000313" key="2">
    <source>
        <dbReference type="EMBL" id="KAD5961607.1"/>
    </source>
</evidence>
<accession>A0A5N6P7D2</accession>
<gene>
    <name evidence="2" type="ORF">E3N88_13080</name>
</gene>
<dbReference type="EMBL" id="SZYD01000006">
    <property type="protein sequence ID" value="KAD5961607.1"/>
    <property type="molecule type" value="Genomic_DNA"/>
</dbReference>
<keyword evidence="1" id="KW-0812">Transmembrane</keyword>
<organism evidence="2 3">
    <name type="scientific">Mikania micrantha</name>
    <name type="common">bitter vine</name>
    <dbReference type="NCBI Taxonomy" id="192012"/>
    <lineage>
        <taxon>Eukaryota</taxon>
        <taxon>Viridiplantae</taxon>
        <taxon>Streptophyta</taxon>
        <taxon>Embryophyta</taxon>
        <taxon>Tracheophyta</taxon>
        <taxon>Spermatophyta</taxon>
        <taxon>Magnoliopsida</taxon>
        <taxon>eudicotyledons</taxon>
        <taxon>Gunneridae</taxon>
        <taxon>Pentapetalae</taxon>
        <taxon>asterids</taxon>
        <taxon>campanulids</taxon>
        <taxon>Asterales</taxon>
        <taxon>Asteraceae</taxon>
        <taxon>Asteroideae</taxon>
        <taxon>Heliantheae alliance</taxon>
        <taxon>Eupatorieae</taxon>
        <taxon>Mikania</taxon>
    </lineage>
</organism>
<dbReference type="PANTHER" id="PTHR33306">
    <property type="entry name" value="EXPRESSED PROTEIN-RELATED-RELATED"/>
    <property type="match status" value="1"/>
</dbReference>
<feature type="transmembrane region" description="Helical" evidence="1">
    <location>
        <begin position="24"/>
        <end position="42"/>
    </location>
</feature>
<sequence>MDLEGNGDETNNHSSFGPMDWDNWFMTIAAMGLVMILGYLVYDAVKSIAAEMMQNLLMVSPLILVIVVHWLSTSNWFDIHMPGSEPEAIYRAGGSPWGITLVQQDRDDQKC</sequence>
<feature type="transmembrane region" description="Helical" evidence="1">
    <location>
        <begin position="54"/>
        <end position="72"/>
    </location>
</feature>
<comment type="caution">
    <text evidence="2">The sequence shown here is derived from an EMBL/GenBank/DDBJ whole genome shotgun (WGS) entry which is preliminary data.</text>
</comment>
<keyword evidence="1" id="KW-0472">Membrane</keyword>
<dbReference type="OrthoDB" id="683410at2759"/>
<keyword evidence="1" id="KW-1133">Transmembrane helix</keyword>
<evidence type="ECO:0000256" key="1">
    <source>
        <dbReference type="SAM" id="Phobius"/>
    </source>
</evidence>
<dbReference type="PANTHER" id="PTHR33306:SF22">
    <property type="entry name" value="TRANSMEMBRANE PROTEIN"/>
    <property type="match status" value="1"/>
</dbReference>
<dbReference type="AlphaFoldDB" id="A0A5N6P7D2"/>
<keyword evidence="3" id="KW-1185">Reference proteome</keyword>
<name>A0A5N6P7D2_9ASTR</name>
<proteinExistence type="predicted"/>
<dbReference type="Proteomes" id="UP000326396">
    <property type="component" value="Linkage Group LG14"/>
</dbReference>
<reference evidence="2 3" key="1">
    <citation type="submission" date="2019-05" db="EMBL/GenBank/DDBJ databases">
        <title>Mikania micrantha, genome provides insights into the molecular mechanism of rapid growth.</title>
        <authorList>
            <person name="Liu B."/>
        </authorList>
    </citation>
    <scope>NUCLEOTIDE SEQUENCE [LARGE SCALE GENOMIC DNA]</scope>
    <source>
        <strain evidence="2">NLD-2019</strain>
        <tissue evidence="2">Leaf</tissue>
    </source>
</reference>